<gene>
    <name evidence="1" type="ORF">L195_g048249</name>
</gene>
<reference evidence="1 2" key="1">
    <citation type="journal article" date="2014" name="Am. J. Bot.">
        <title>Genome assembly and annotation for red clover (Trifolium pratense; Fabaceae).</title>
        <authorList>
            <person name="Istvanek J."/>
            <person name="Jaros M."/>
            <person name="Krenek A."/>
            <person name="Repkova J."/>
        </authorList>
    </citation>
    <scope>NUCLEOTIDE SEQUENCE [LARGE SCALE GENOMIC DNA]</scope>
    <source>
        <strain evidence="2">cv. Tatra</strain>
        <tissue evidence="1">Young leaves</tissue>
    </source>
</reference>
<comment type="caution">
    <text evidence="1">The sequence shown here is derived from an EMBL/GenBank/DDBJ whole genome shotgun (WGS) entry which is preliminary data.</text>
</comment>
<sequence length="56" mass="5951">MWHGKILGGNGLFNLTWEGEEVTVLGLDEDGSSAASLALAFRASSLPVERDRSCSV</sequence>
<protein>
    <submittedName>
        <fullName evidence="1">Uncharacterized protein</fullName>
    </submittedName>
</protein>
<evidence type="ECO:0000313" key="1">
    <source>
        <dbReference type="EMBL" id="PNX54628.1"/>
    </source>
</evidence>
<name>A0A2K3JKR5_TRIPR</name>
<reference evidence="1 2" key="2">
    <citation type="journal article" date="2017" name="Front. Plant Sci.">
        <title>Gene Classification and Mining of Molecular Markers Useful in Red Clover (Trifolium pratense) Breeding.</title>
        <authorList>
            <person name="Istvanek J."/>
            <person name="Dluhosova J."/>
            <person name="Dluhos P."/>
            <person name="Patkova L."/>
            <person name="Nedelnik J."/>
            <person name="Repkova J."/>
        </authorList>
    </citation>
    <scope>NUCLEOTIDE SEQUENCE [LARGE SCALE GENOMIC DNA]</scope>
    <source>
        <strain evidence="2">cv. Tatra</strain>
        <tissue evidence="1">Young leaves</tissue>
    </source>
</reference>
<dbReference type="AlphaFoldDB" id="A0A2K3JKR5"/>
<organism evidence="1 2">
    <name type="scientific">Trifolium pratense</name>
    <name type="common">Red clover</name>
    <dbReference type="NCBI Taxonomy" id="57577"/>
    <lineage>
        <taxon>Eukaryota</taxon>
        <taxon>Viridiplantae</taxon>
        <taxon>Streptophyta</taxon>
        <taxon>Embryophyta</taxon>
        <taxon>Tracheophyta</taxon>
        <taxon>Spermatophyta</taxon>
        <taxon>Magnoliopsida</taxon>
        <taxon>eudicotyledons</taxon>
        <taxon>Gunneridae</taxon>
        <taxon>Pentapetalae</taxon>
        <taxon>rosids</taxon>
        <taxon>fabids</taxon>
        <taxon>Fabales</taxon>
        <taxon>Fabaceae</taxon>
        <taxon>Papilionoideae</taxon>
        <taxon>50 kb inversion clade</taxon>
        <taxon>NPAAA clade</taxon>
        <taxon>Hologalegina</taxon>
        <taxon>IRL clade</taxon>
        <taxon>Trifolieae</taxon>
        <taxon>Trifolium</taxon>
    </lineage>
</organism>
<evidence type="ECO:0000313" key="2">
    <source>
        <dbReference type="Proteomes" id="UP000236291"/>
    </source>
</evidence>
<dbReference type="EMBL" id="ASHM01068645">
    <property type="protein sequence ID" value="PNX54628.1"/>
    <property type="molecule type" value="Genomic_DNA"/>
</dbReference>
<accession>A0A2K3JKR5</accession>
<dbReference type="Proteomes" id="UP000236291">
    <property type="component" value="Unassembled WGS sequence"/>
</dbReference>
<proteinExistence type="predicted"/>